<dbReference type="EMBL" id="JACCJB010000022">
    <property type="protein sequence ID" value="KAF6218591.1"/>
    <property type="molecule type" value="Genomic_DNA"/>
</dbReference>
<feature type="region of interest" description="Disordered" evidence="6">
    <location>
        <begin position="405"/>
        <end position="487"/>
    </location>
</feature>
<dbReference type="RefSeq" id="XP_037148026.1">
    <property type="nucleotide sequence ID" value="XM_037296845.1"/>
</dbReference>
<dbReference type="AlphaFoldDB" id="A0A8H6C8K2"/>
<evidence type="ECO:0000256" key="3">
    <source>
        <dbReference type="ARBA" id="ARBA00010707"/>
    </source>
</evidence>
<feature type="compositionally biased region" description="Pro residues" evidence="6">
    <location>
        <begin position="363"/>
        <end position="372"/>
    </location>
</feature>
<evidence type="ECO:0000313" key="8">
    <source>
        <dbReference type="Proteomes" id="UP000593566"/>
    </source>
</evidence>
<dbReference type="GeneID" id="59334347"/>
<protein>
    <recommendedName>
        <fullName evidence="4">Inheritance of peroxisomes protein 1</fullName>
    </recommendedName>
</protein>
<organism evidence="7 8">
    <name type="scientific">Letharia lupina</name>
    <dbReference type="NCBI Taxonomy" id="560253"/>
    <lineage>
        <taxon>Eukaryota</taxon>
        <taxon>Fungi</taxon>
        <taxon>Dikarya</taxon>
        <taxon>Ascomycota</taxon>
        <taxon>Pezizomycotina</taxon>
        <taxon>Lecanoromycetes</taxon>
        <taxon>OSLEUM clade</taxon>
        <taxon>Lecanoromycetidae</taxon>
        <taxon>Lecanorales</taxon>
        <taxon>Lecanorineae</taxon>
        <taxon>Parmeliaceae</taxon>
        <taxon>Letharia</taxon>
    </lineage>
</organism>
<keyword evidence="5" id="KW-0472">Membrane</keyword>
<feature type="compositionally biased region" description="Low complexity" evidence="6">
    <location>
        <begin position="345"/>
        <end position="362"/>
    </location>
</feature>
<keyword evidence="8" id="KW-1185">Reference proteome</keyword>
<gene>
    <name evidence="7" type="ORF">HO133_005942</name>
</gene>
<name>A0A8H6C8K2_9LECA</name>
<comment type="similarity">
    <text evidence="3">Belongs to the INP1 family.</text>
</comment>
<dbReference type="GO" id="GO:0005780">
    <property type="term" value="C:extrinsic component of intraperoxisomal membrane"/>
    <property type="evidence" value="ECO:0007669"/>
    <property type="project" value="InterPro"/>
</dbReference>
<evidence type="ECO:0000313" key="7">
    <source>
        <dbReference type="EMBL" id="KAF6218591.1"/>
    </source>
</evidence>
<feature type="compositionally biased region" description="Basic residues" evidence="6">
    <location>
        <begin position="453"/>
        <end position="466"/>
    </location>
</feature>
<sequence>MALASAPSTPERATPPPFIRRSFTAPIRSSRSIPLPEETLDGAETLYAHGAGRIVSFNNPTSLARRHSSISNGRAELQEEPVGTLPWFSTTERTLAAGPLRIYRVLGTAFLNSGTTLQPLLSKSQCWCVDGESKFVLRIRPNAYYRIELPRAGSEDKKKVDDFKIVLTKVLQFEATPCPFKRGFTIDLPQPSKTPIQKRPWRPKPRLDTMSEKVPEVIEDLGEFSINDTFTRSPDAGKGELVEPDIETHRETEASFQVVHSDVSSTGSTENEGGSEATDAISFNPKDLHENVYEEPDDFKTPTRPKGLRTGRAITAPPQLTLRTSPPSNKEAESLALPNVKRESSSLSSSVDSFHSFHSPISPLAPSPPFPTSPREEYAGIDIPEIRNHKRDVYEITVTASSPELWDMSDAKPEDGSTYHSPPDLPGTPPLVSDAASQDDDHWPEPTTPSPHTKLRRHGIRRKRRGQSPLPPSSNLYSPYSPRSHMSGHHMTTAILQKTCSLLLGPPIQLVALMMRIAAKIARGASRGTSFGFGDGGQKIPCSWDFSDASDGADETWEEDDYASWLPKLDATIAASAVLARKSKPAAARKRVYEYIKNVEAKTKKLAMKLYNEPESNIKIITRNDDVSGKMFRSYVQLNKPGKQPMLKCSTAALQKTPQESLEALMMTLRQAVEEEAMRSAQETFDKTFGAEATEGVAGENSGS</sequence>
<evidence type="ECO:0000256" key="1">
    <source>
        <dbReference type="ARBA" id="ARBA00003594"/>
    </source>
</evidence>
<evidence type="ECO:0000256" key="6">
    <source>
        <dbReference type="SAM" id="MobiDB-lite"/>
    </source>
</evidence>
<dbReference type="Pfam" id="PF12634">
    <property type="entry name" value="Inp1"/>
    <property type="match status" value="1"/>
</dbReference>
<comment type="function">
    <text evidence="1">Required for peroxisome inheritance.</text>
</comment>
<reference evidence="7 8" key="1">
    <citation type="journal article" date="2020" name="Genomics">
        <title>Complete, high-quality genomes from long-read metagenomic sequencing of two wolf lichen thalli reveals enigmatic genome architecture.</title>
        <authorList>
            <person name="McKenzie S.K."/>
            <person name="Walston R.F."/>
            <person name="Allen J.L."/>
        </authorList>
    </citation>
    <scope>NUCLEOTIDE SEQUENCE [LARGE SCALE GENOMIC DNA]</scope>
    <source>
        <strain evidence="7">WasteWater1</strain>
    </source>
</reference>
<accession>A0A8H6C8K2</accession>
<proteinExistence type="inferred from homology"/>
<comment type="caution">
    <text evidence="7">The sequence shown here is derived from an EMBL/GenBank/DDBJ whole genome shotgun (WGS) entry which is preliminary data.</text>
</comment>
<evidence type="ECO:0000256" key="2">
    <source>
        <dbReference type="ARBA" id="ARBA00004421"/>
    </source>
</evidence>
<feature type="compositionally biased region" description="Low complexity" evidence="6">
    <location>
        <begin position="264"/>
        <end position="278"/>
    </location>
</feature>
<feature type="region of interest" description="Disordered" evidence="6">
    <location>
        <begin position="316"/>
        <end position="379"/>
    </location>
</feature>
<dbReference type="InterPro" id="IPR024758">
    <property type="entry name" value="Inp1"/>
</dbReference>
<feature type="compositionally biased region" description="Low complexity" evidence="6">
    <location>
        <begin position="473"/>
        <end position="482"/>
    </location>
</feature>
<feature type="region of interest" description="Disordered" evidence="6">
    <location>
        <begin position="259"/>
        <end position="281"/>
    </location>
</feature>
<dbReference type="GO" id="GO:0045033">
    <property type="term" value="P:peroxisome inheritance"/>
    <property type="evidence" value="ECO:0007669"/>
    <property type="project" value="InterPro"/>
</dbReference>
<comment type="subcellular location">
    <subcellularLocation>
        <location evidence="2">Peroxisome membrane</location>
        <topology evidence="2">Peripheral membrane protein</topology>
    </subcellularLocation>
</comment>
<evidence type="ECO:0000256" key="5">
    <source>
        <dbReference type="ARBA" id="ARBA00023136"/>
    </source>
</evidence>
<evidence type="ECO:0000256" key="4">
    <source>
        <dbReference type="ARBA" id="ARBA00021397"/>
    </source>
</evidence>
<dbReference type="Proteomes" id="UP000593566">
    <property type="component" value="Unassembled WGS sequence"/>
</dbReference>